<dbReference type="InterPro" id="IPR043502">
    <property type="entry name" value="DNA/RNA_pol_sf"/>
</dbReference>
<dbReference type="Proteomes" id="UP000288805">
    <property type="component" value="Unassembled WGS sequence"/>
</dbReference>
<dbReference type="SUPFAM" id="SSF53098">
    <property type="entry name" value="Ribonuclease H-like"/>
    <property type="match status" value="1"/>
</dbReference>
<dbReference type="Gene3D" id="3.40.462.20">
    <property type="match status" value="1"/>
</dbReference>
<comment type="caution">
    <text evidence="6">The sequence shown here is derived from an EMBL/GenBank/DDBJ whole genome shotgun (WGS) entry which is preliminary data.</text>
</comment>
<dbReference type="InterPro" id="IPR012337">
    <property type="entry name" value="RNaseH-like_sf"/>
</dbReference>
<dbReference type="SUPFAM" id="SSF56176">
    <property type="entry name" value="FAD-binding/transporter-associated domain-like"/>
    <property type="match status" value="1"/>
</dbReference>
<keyword evidence="1" id="KW-0285">Flavoprotein</keyword>
<dbReference type="SUPFAM" id="SSF56672">
    <property type="entry name" value="DNA/RNA polymerases"/>
    <property type="match status" value="1"/>
</dbReference>
<dbReference type="GO" id="GO:0003676">
    <property type="term" value="F:nucleic acid binding"/>
    <property type="evidence" value="ECO:0007669"/>
    <property type="project" value="InterPro"/>
</dbReference>
<dbReference type="Pfam" id="PF07727">
    <property type="entry name" value="RVT_2"/>
    <property type="match status" value="2"/>
</dbReference>
<reference evidence="6 7" key="1">
    <citation type="journal article" date="2018" name="PLoS Genet.">
        <title>Population sequencing reveals clonal diversity and ancestral inbreeding in the grapevine cultivar Chardonnay.</title>
        <authorList>
            <person name="Roach M.J."/>
            <person name="Johnson D.L."/>
            <person name="Bohlmann J."/>
            <person name="van Vuuren H.J."/>
            <person name="Jones S.J."/>
            <person name="Pretorius I.S."/>
            <person name="Schmidt S.A."/>
            <person name="Borneman A.R."/>
        </authorList>
    </citation>
    <scope>NUCLEOTIDE SEQUENCE [LARGE SCALE GENOMIC DNA]</scope>
    <source>
        <strain evidence="7">cv. Chardonnay</strain>
        <tissue evidence="6">Leaf</tissue>
    </source>
</reference>
<dbReference type="InterPro" id="IPR013103">
    <property type="entry name" value="RVT_2"/>
</dbReference>
<evidence type="ECO:0000259" key="5">
    <source>
        <dbReference type="Pfam" id="PF08031"/>
    </source>
</evidence>
<evidence type="ECO:0000313" key="6">
    <source>
        <dbReference type="EMBL" id="RVW42600.1"/>
    </source>
</evidence>
<dbReference type="InterPro" id="IPR036318">
    <property type="entry name" value="FAD-bd_PCMH-like_sf"/>
</dbReference>
<dbReference type="GO" id="GO:0050660">
    <property type="term" value="F:flavin adenine dinucleotide binding"/>
    <property type="evidence" value="ECO:0007669"/>
    <property type="project" value="InterPro"/>
</dbReference>
<organism evidence="6 7">
    <name type="scientific">Vitis vinifera</name>
    <name type="common">Grape</name>
    <dbReference type="NCBI Taxonomy" id="29760"/>
    <lineage>
        <taxon>Eukaryota</taxon>
        <taxon>Viridiplantae</taxon>
        <taxon>Streptophyta</taxon>
        <taxon>Embryophyta</taxon>
        <taxon>Tracheophyta</taxon>
        <taxon>Spermatophyta</taxon>
        <taxon>Magnoliopsida</taxon>
        <taxon>eudicotyledons</taxon>
        <taxon>Gunneridae</taxon>
        <taxon>Pentapetalae</taxon>
        <taxon>rosids</taxon>
        <taxon>Vitales</taxon>
        <taxon>Vitaceae</taxon>
        <taxon>Viteae</taxon>
        <taxon>Vitis</taxon>
    </lineage>
</organism>
<proteinExistence type="predicted"/>
<feature type="domain" description="Reverse transcriptase Ty1/copia-type" evidence="4">
    <location>
        <begin position="126"/>
        <end position="181"/>
    </location>
</feature>
<dbReference type="CDD" id="cd09272">
    <property type="entry name" value="RNase_HI_RT_Ty1"/>
    <property type="match status" value="1"/>
</dbReference>
<feature type="domain" description="Reverse transcriptase Ty1/copia-type" evidence="4">
    <location>
        <begin position="183"/>
        <end position="299"/>
    </location>
</feature>
<dbReference type="Pfam" id="PF08031">
    <property type="entry name" value="BBE"/>
    <property type="match status" value="1"/>
</dbReference>
<name>A0A438E4N4_VITVI</name>
<evidence type="ECO:0000313" key="7">
    <source>
        <dbReference type="Proteomes" id="UP000288805"/>
    </source>
</evidence>
<feature type="domain" description="Retrotransposon gag" evidence="3">
    <location>
        <begin position="845"/>
        <end position="921"/>
    </location>
</feature>
<dbReference type="GO" id="GO:0016491">
    <property type="term" value="F:oxidoreductase activity"/>
    <property type="evidence" value="ECO:0007669"/>
    <property type="project" value="InterPro"/>
</dbReference>
<evidence type="ECO:0000259" key="3">
    <source>
        <dbReference type="Pfam" id="PF03732"/>
    </source>
</evidence>
<accession>A0A438E4N4</accession>
<dbReference type="Pfam" id="PF03732">
    <property type="entry name" value="Retrotrans_gag"/>
    <property type="match status" value="1"/>
</dbReference>
<sequence>MVVNTLLSLISCSSWYLSSHYSTSHPEHNGFSERRHLHIVETGLTLLSHASIPLPYWSNAFATTVYLINRMPTPTLNLLSSYEKIFGTPPNYLKLKIFGCLCYPWLRPYSSHKLDSSSKPCIFLGFKARLVAKGFHQRPSIDYYDTFSPVVKPTTIRLVLSVAVSNGWILRQLDVNNTFLQVGSRAWYQELISFLVQSGFTNSHADTSLFVLKFRGHLVYFLVYVDDLIINGDDEHLVNRYIHLLANRFSLKDLGKLSYFLGVEIVPNSQGFLLSQRRYLLDLLARTHMFEAKPVQTPLPSGIKISLHSGDKLSDPTEFRAVVGSLQYLLLTRLDIAFAVNKLSQFMHTPTTEHWTLVKRLLRYLCGTPDHSLQLYCDSPLSLHAFSDALHAYSDADWAGDLDDFPSTGAYIVYLGHNPISWSSKKQKTIARSSTEAEYRSVANTATELNWVSSLLCDLSIQLPTCPVIYCDNVGATQVCSNPVFHSRMKHVAIDFHFIRDQLRIRSGGHDYDGLSYISDVPFFILDMFNLQSISVNINDKTAWFQAGATLGELYYRIWEKSKVHGFPAGIFPTLGIVNVNGSILDRKSMGEDLFWAIRGGHITDKIDNDLFIRLLLQPITVKSDKGSVKAEKIPKTNRKPLSKDGLEGLLKKMIELGKPGMVFNAYEGRMSEIPASETPFPHHAGNIFKIQYSVSWKEEGAEADKNHNGIDSYEEGKVYGAKYFMNNFDRLVKVKTVVDPQNFFSLVEMSDELASTLASIPEFMARVSRSLDQIESSRQDHHPVGISTNETIPHASQTVQVLSPGTSHGVPFHLSDHCETAPPPTATVSPPIVILLMILDWPMGATQRWFASVESLRLRTWEDMAHEFLTQFAFSVDIDVSGRELEATRQRPDESISFFVNRWREKLASMIDRPKKQDQIDMVLWNLQPRFSRCLVGIPFQDLKSLVHAAFSVEEAIAQGLWTYIAHFPDNKGKKLVRSSSRSGKVDTISYQH</sequence>
<evidence type="ECO:0000256" key="2">
    <source>
        <dbReference type="ARBA" id="ARBA00022827"/>
    </source>
</evidence>
<dbReference type="Gene3D" id="3.30.420.10">
    <property type="entry name" value="Ribonuclease H-like superfamily/Ribonuclease H"/>
    <property type="match status" value="1"/>
</dbReference>
<dbReference type="EMBL" id="QGNW01001401">
    <property type="protein sequence ID" value="RVW42600.1"/>
    <property type="molecule type" value="Genomic_DNA"/>
</dbReference>
<dbReference type="InterPro" id="IPR012951">
    <property type="entry name" value="BBE"/>
</dbReference>
<dbReference type="Gene3D" id="3.30.43.10">
    <property type="entry name" value="Uridine Diphospho-n-acetylenolpyruvylglucosamine Reductase, domain 2"/>
    <property type="match status" value="1"/>
</dbReference>
<evidence type="ECO:0000256" key="1">
    <source>
        <dbReference type="ARBA" id="ARBA00022630"/>
    </source>
</evidence>
<feature type="domain" description="Berberine/berberine-like" evidence="5">
    <location>
        <begin position="718"/>
        <end position="746"/>
    </location>
</feature>
<protein>
    <submittedName>
        <fullName evidence="6">Retrovirus-related Pol polyprotein from transposon RE2</fullName>
    </submittedName>
</protein>
<keyword evidence="2" id="KW-0274">FAD</keyword>
<dbReference type="PANTHER" id="PTHR32448">
    <property type="entry name" value="OS08G0158400 PROTEIN"/>
    <property type="match status" value="1"/>
</dbReference>
<dbReference type="InterPro" id="IPR016169">
    <property type="entry name" value="FAD-bd_PCMH_sub2"/>
</dbReference>
<dbReference type="InterPro" id="IPR036397">
    <property type="entry name" value="RNaseH_sf"/>
</dbReference>
<dbReference type="Gene3D" id="3.30.465.10">
    <property type="match status" value="3"/>
</dbReference>
<dbReference type="InterPro" id="IPR005162">
    <property type="entry name" value="Retrotrans_gag_dom"/>
</dbReference>
<gene>
    <name evidence="6" type="primary">RE2_378</name>
    <name evidence="6" type="ORF">CK203_108224</name>
</gene>
<dbReference type="AlphaFoldDB" id="A0A438E4N4"/>
<evidence type="ECO:0000259" key="4">
    <source>
        <dbReference type="Pfam" id="PF07727"/>
    </source>
</evidence>
<dbReference type="InterPro" id="IPR016167">
    <property type="entry name" value="FAD-bd_PCMH_sub1"/>
</dbReference>